<protein>
    <submittedName>
        <fullName evidence="1">Uncharacterized protein</fullName>
    </submittedName>
</protein>
<dbReference type="Proteomes" id="UP000236182">
    <property type="component" value="Unassembled WGS sequence"/>
</dbReference>
<dbReference type="AlphaFoldDB" id="A0A316WF93"/>
<reference evidence="1" key="1">
    <citation type="submission" date="2018-04" db="EMBL/GenBank/DDBJ databases">
        <title>Draft Genome Sequences of Chryseobacterium lactis NCTC11390T isolated from milk, Chryseobacterium oncorhynchi 701B-08T from rainbow trout, and Chryseobacterium viscerum 687B-08T from diseased fish.</title>
        <authorList>
            <person name="Jeong J.-J."/>
            <person name="Lee Y.J."/>
            <person name="Pathiraja D."/>
            <person name="Park B."/>
            <person name="Choi I.-G."/>
            <person name="Kim K.D."/>
        </authorList>
    </citation>
    <scope>NUCLEOTIDE SEQUENCE [LARGE SCALE GENOMIC DNA]</scope>
    <source>
        <strain evidence="1">701B-08</strain>
    </source>
</reference>
<name>A0A316WF93_9FLAO</name>
<dbReference type="OrthoDB" id="711766at2"/>
<evidence type="ECO:0000313" key="1">
    <source>
        <dbReference type="EMBL" id="PWN60057.1"/>
    </source>
</evidence>
<gene>
    <name evidence="1" type="ORF">C1638_021045</name>
</gene>
<proteinExistence type="predicted"/>
<sequence length="61" mass="7141">MEAIKYSTEKEALKEAQRLSEKNSLVLHVIKSDEQYYLDENGLLRAWETLIAAFENGRRIK</sequence>
<comment type="caution">
    <text evidence="1">The sequence shown here is derived from an EMBL/GenBank/DDBJ whole genome shotgun (WGS) entry which is preliminary data.</text>
</comment>
<dbReference type="RefSeq" id="WP_109623902.1">
    <property type="nucleotide sequence ID" value="NZ_PPEI02000009.1"/>
</dbReference>
<organism evidence="1 2">
    <name type="scientific">Chryseobacterium oncorhynchi</name>
    <dbReference type="NCBI Taxonomy" id="741074"/>
    <lineage>
        <taxon>Bacteria</taxon>
        <taxon>Pseudomonadati</taxon>
        <taxon>Bacteroidota</taxon>
        <taxon>Flavobacteriia</taxon>
        <taxon>Flavobacteriales</taxon>
        <taxon>Weeksellaceae</taxon>
        <taxon>Chryseobacterium group</taxon>
        <taxon>Chryseobacterium</taxon>
    </lineage>
</organism>
<dbReference type="EMBL" id="PPEI02000009">
    <property type="protein sequence ID" value="PWN60057.1"/>
    <property type="molecule type" value="Genomic_DNA"/>
</dbReference>
<keyword evidence="2" id="KW-1185">Reference proteome</keyword>
<evidence type="ECO:0000313" key="2">
    <source>
        <dbReference type="Proteomes" id="UP000236182"/>
    </source>
</evidence>
<accession>A0A316WF93</accession>